<dbReference type="GO" id="GO:0005765">
    <property type="term" value="C:lysosomal membrane"/>
    <property type="evidence" value="ECO:0007669"/>
    <property type="project" value="TreeGrafter"/>
</dbReference>
<keyword evidence="1" id="KW-0472">Membrane</keyword>
<evidence type="ECO:0000313" key="2">
    <source>
        <dbReference type="Ensembl" id="ENSOSIP00000024719.1"/>
    </source>
</evidence>
<feature type="transmembrane region" description="Helical" evidence="1">
    <location>
        <begin position="31"/>
        <end position="56"/>
    </location>
</feature>
<dbReference type="Ensembl" id="ENSOSIT00000026088.1">
    <property type="protein sequence ID" value="ENSOSIP00000024719.1"/>
    <property type="gene ID" value="ENSOSIG00000012991.1"/>
</dbReference>
<proteinExistence type="predicted"/>
<keyword evidence="3" id="KW-1185">Reference proteome</keyword>
<reference evidence="2" key="2">
    <citation type="submission" date="2025-09" db="UniProtKB">
        <authorList>
            <consortium name="Ensembl"/>
        </authorList>
    </citation>
    <scope>IDENTIFICATION</scope>
</reference>
<dbReference type="Proteomes" id="UP000694383">
    <property type="component" value="Unplaced"/>
</dbReference>
<dbReference type="GeneTree" id="ENSGT00390000002581"/>
<organism evidence="2 3">
    <name type="scientific">Oryzias sinensis</name>
    <name type="common">Chinese medaka</name>
    <dbReference type="NCBI Taxonomy" id="183150"/>
    <lineage>
        <taxon>Eukaryota</taxon>
        <taxon>Metazoa</taxon>
        <taxon>Chordata</taxon>
        <taxon>Craniata</taxon>
        <taxon>Vertebrata</taxon>
        <taxon>Euteleostomi</taxon>
        <taxon>Actinopterygii</taxon>
        <taxon>Neopterygii</taxon>
        <taxon>Teleostei</taxon>
        <taxon>Neoteleostei</taxon>
        <taxon>Acanthomorphata</taxon>
        <taxon>Ovalentaria</taxon>
        <taxon>Atherinomorphae</taxon>
        <taxon>Beloniformes</taxon>
        <taxon>Adrianichthyidae</taxon>
        <taxon>Oryziinae</taxon>
        <taxon>Oryzias</taxon>
    </lineage>
</organism>
<protein>
    <submittedName>
        <fullName evidence="2">Uncharacterized protein</fullName>
    </submittedName>
</protein>
<dbReference type="GO" id="GO:0061462">
    <property type="term" value="P:protein localization to lysosome"/>
    <property type="evidence" value="ECO:0007669"/>
    <property type="project" value="TreeGrafter"/>
</dbReference>
<accession>A0A8C7YD14</accession>
<evidence type="ECO:0000256" key="1">
    <source>
        <dbReference type="SAM" id="Phobius"/>
    </source>
</evidence>
<name>A0A8C7YD14_9TELE</name>
<dbReference type="PANTHER" id="PTHR16130">
    <property type="entry name" value="LYSOSOMAL COBALAMIN TRANSPORTER-RELATED"/>
    <property type="match status" value="1"/>
</dbReference>
<dbReference type="InterPro" id="IPR050854">
    <property type="entry name" value="LMBD1_LysCbl_Transport"/>
</dbReference>
<dbReference type="AlphaFoldDB" id="A0A8C7YD14"/>
<keyword evidence="1" id="KW-1133">Transmembrane helix</keyword>
<keyword evidence="1" id="KW-0812">Transmembrane</keyword>
<sequence>LKCNFFAILAFCWIYIRKFQSRQESEVVSTITAICALAIALITSALLPVDIFLVSFMKHPNGTYKEWAANNETREQIENTVLHGYYSKCLIFPACVSLRSRL</sequence>
<dbReference type="PANTHER" id="PTHR16130:SF2">
    <property type="entry name" value="LYSOSOMAL COBALAMIN TRANSPORT ESCORT PROTEIN LMBD1"/>
    <property type="match status" value="1"/>
</dbReference>
<reference evidence="2" key="1">
    <citation type="submission" date="2025-08" db="UniProtKB">
        <authorList>
            <consortium name="Ensembl"/>
        </authorList>
    </citation>
    <scope>IDENTIFICATION</scope>
</reference>
<evidence type="ECO:0000313" key="3">
    <source>
        <dbReference type="Proteomes" id="UP000694383"/>
    </source>
</evidence>